<dbReference type="InterPro" id="IPR003149">
    <property type="entry name" value="Fe_hydrogenase_ssu"/>
</dbReference>
<dbReference type="GO" id="GO:0008901">
    <property type="term" value="F:ferredoxin hydrogenase activity"/>
    <property type="evidence" value="ECO:0007669"/>
    <property type="project" value="InterPro"/>
</dbReference>
<keyword evidence="9" id="KW-0408">Iron</keyword>
<dbReference type="Proteomes" id="UP000824258">
    <property type="component" value="Unassembled WGS sequence"/>
</dbReference>
<keyword evidence="4" id="KW-0004">4Fe-4S</keyword>
<evidence type="ECO:0000259" key="16">
    <source>
        <dbReference type="PROSITE" id="PS51839"/>
    </source>
</evidence>
<evidence type="ECO:0000313" key="17">
    <source>
        <dbReference type="EMBL" id="HIR09121.1"/>
    </source>
</evidence>
<dbReference type="PROSITE" id="PS51379">
    <property type="entry name" value="4FE4S_FER_2"/>
    <property type="match status" value="2"/>
</dbReference>
<evidence type="ECO:0000259" key="15">
    <source>
        <dbReference type="PROSITE" id="PS51379"/>
    </source>
</evidence>
<keyword evidence="11" id="KW-0520">NAD</keyword>
<evidence type="ECO:0000313" key="18">
    <source>
        <dbReference type="Proteomes" id="UP000824258"/>
    </source>
</evidence>
<dbReference type="SUPFAM" id="SSF54292">
    <property type="entry name" value="2Fe-2S ferredoxin-like"/>
    <property type="match status" value="1"/>
</dbReference>
<evidence type="ECO:0000256" key="2">
    <source>
        <dbReference type="ARBA" id="ARBA00004370"/>
    </source>
</evidence>
<dbReference type="PROSITE" id="PS00198">
    <property type="entry name" value="4FE4S_FER_1"/>
    <property type="match status" value="1"/>
</dbReference>
<dbReference type="InterPro" id="IPR050340">
    <property type="entry name" value="Cytosolic_Fe-S_CAF"/>
</dbReference>
<keyword evidence="5" id="KW-0001">2Fe-2S</keyword>
<dbReference type="InterPro" id="IPR036991">
    <property type="entry name" value="Fe_hydrogenase_ssu_sf"/>
</dbReference>
<reference evidence="17" key="1">
    <citation type="submission" date="2020-10" db="EMBL/GenBank/DDBJ databases">
        <authorList>
            <person name="Gilroy R."/>
        </authorList>
    </citation>
    <scope>NUCLEOTIDE SEQUENCE</scope>
    <source>
        <strain evidence="17">ChiHjej9B8-7071</strain>
    </source>
</reference>
<dbReference type="Pfam" id="PF12838">
    <property type="entry name" value="Fer4_7"/>
    <property type="match status" value="1"/>
</dbReference>
<dbReference type="PROSITE" id="PS51839">
    <property type="entry name" value="4FE4S_HC3"/>
    <property type="match status" value="1"/>
</dbReference>
<dbReference type="PROSITE" id="PS00641">
    <property type="entry name" value="COMPLEX1_75K_1"/>
    <property type="match status" value="1"/>
</dbReference>
<comment type="subcellular location">
    <subcellularLocation>
        <location evidence="2">Membrane</location>
    </subcellularLocation>
</comment>
<reference evidence="17" key="2">
    <citation type="journal article" date="2021" name="PeerJ">
        <title>Extensive microbial diversity within the chicken gut microbiome revealed by metagenomics and culture.</title>
        <authorList>
            <person name="Gilroy R."/>
            <person name="Ravi A."/>
            <person name="Getino M."/>
            <person name="Pursley I."/>
            <person name="Horton D.L."/>
            <person name="Alikhan N.F."/>
            <person name="Baker D."/>
            <person name="Gharbi K."/>
            <person name="Hall N."/>
            <person name="Watson M."/>
            <person name="Adriaenssens E.M."/>
            <person name="Foster-Nyarko E."/>
            <person name="Jarju S."/>
            <person name="Secka A."/>
            <person name="Antonio M."/>
            <person name="Oren A."/>
            <person name="Chaudhuri R.R."/>
            <person name="La Ragione R."/>
            <person name="Hildebrand F."/>
            <person name="Pallen M.J."/>
        </authorList>
    </citation>
    <scope>NUCLEOTIDE SEQUENCE</scope>
    <source>
        <strain evidence="17">ChiHjej9B8-7071</strain>
    </source>
</reference>
<feature type="domain" description="4Fe-4S ferredoxin-type" evidence="15">
    <location>
        <begin position="179"/>
        <end position="208"/>
    </location>
</feature>
<dbReference type="InterPro" id="IPR001041">
    <property type="entry name" value="2Fe-2S_ferredoxin-type"/>
</dbReference>
<dbReference type="InterPro" id="IPR036010">
    <property type="entry name" value="2Fe-2S_ferredoxin-like_sf"/>
</dbReference>
<dbReference type="CDD" id="cd00207">
    <property type="entry name" value="fer2"/>
    <property type="match status" value="1"/>
</dbReference>
<feature type="domain" description="2Fe-2S ferredoxin-type" evidence="14">
    <location>
        <begin position="1"/>
        <end position="78"/>
    </location>
</feature>
<dbReference type="Pfam" id="PF02256">
    <property type="entry name" value="Fe_hyd_SSU"/>
    <property type="match status" value="1"/>
</dbReference>
<dbReference type="FunFam" id="3.10.20.740:FF:000004">
    <property type="entry name" value="NADH-quinone oxidoreductase"/>
    <property type="match status" value="1"/>
</dbReference>
<organism evidence="17 18">
    <name type="scientific">Candidatus Avoscillospira stercoripullorum</name>
    <dbReference type="NCBI Taxonomy" id="2840709"/>
    <lineage>
        <taxon>Bacteria</taxon>
        <taxon>Bacillati</taxon>
        <taxon>Bacillota</taxon>
        <taxon>Clostridia</taxon>
        <taxon>Eubacteriales</taxon>
        <taxon>Oscillospiraceae</taxon>
        <taxon>Oscillospiraceae incertae sedis</taxon>
        <taxon>Candidatus Avoscillospira</taxon>
    </lineage>
</organism>
<dbReference type="InterPro" id="IPR013352">
    <property type="entry name" value="Fe_hydrogenase_subset"/>
</dbReference>
<dbReference type="Gene3D" id="3.40.950.10">
    <property type="entry name" value="Fe-only Hydrogenase (Larger Subunit), Chain L, domain 3"/>
    <property type="match status" value="1"/>
</dbReference>
<dbReference type="Pfam" id="PF10588">
    <property type="entry name" value="NADH-G_4Fe-4S_3"/>
    <property type="match status" value="1"/>
</dbReference>
<dbReference type="GO" id="GO:0008137">
    <property type="term" value="F:NADH dehydrogenase (ubiquinone) activity"/>
    <property type="evidence" value="ECO:0007669"/>
    <property type="project" value="InterPro"/>
</dbReference>
<name>A0A9D1A6D8_9FIRM</name>
<dbReference type="InterPro" id="IPR009016">
    <property type="entry name" value="Fe_hydrogenase"/>
</dbReference>
<keyword evidence="10" id="KW-0411">Iron-sulfur</keyword>
<dbReference type="NCBIfam" id="TIGR02512">
    <property type="entry name" value="FeFe_hydrog_A"/>
    <property type="match status" value="1"/>
</dbReference>
<dbReference type="InterPro" id="IPR017896">
    <property type="entry name" value="4Fe4S_Fe-S-bd"/>
</dbReference>
<proteinExistence type="inferred from homology"/>
<dbReference type="InterPro" id="IPR017900">
    <property type="entry name" value="4Fe4S_Fe_S_CS"/>
</dbReference>
<dbReference type="InterPro" id="IPR004108">
    <property type="entry name" value="Fe_hydrogenase_lsu_C"/>
</dbReference>
<evidence type="ECO:0000256" key="8">
    <source>
        <dbReference type="ARBA" id="ARBA00022967"/>
    </source>
</evidence>
<evidence type="ECO:0000256" key="10">
    <source>
        <dbReference type="ARBA" id="ARBA00023014"/>
    </source>
</evidence>
<evidence type="ECO:0000256" key="3">
    <source>
        <dbReference type="ARBA" id="ARBA00005404"/>
    </source>
</evidence>
<dbReference type="SUPFAM" id="SSF53920">
    <property type="entry name" value="Fe-only hydrogenase"/>
    <property type="match status" value="1"/>
</dbReference>
<dbReference type="SMART" id="SM00902">
    <property type="entry name" value="Fe_hyd_SSU"/>
    <property type="match status" value="1"/>
</dbReference>
<accession>A0A9D1A6D8</accession>
<dbReference type="FunFam" id="3.30.70.20:FF:000035">
    <property type="entry name" value="Iron hydrogenase 1"/>
    <property type="match status" value="1"/>
</dbReference>
<keyword evidence="7" id="KW-0677">Repeat</keyword>
<dbReference type="EMBL" id="DVGD01000051">
    <property type="protein sequence ID" value="HIR09121.1"/>
    <property type="molecule type" value="Genomic_DNA"/>
</dbReference>
<protein>
    <submittedName>
        <fullName evidence="17">Iron hydrogenase small subunit</fullName>
    </submittedName>
</protein>
<dbReference type="InterPro" id="IPR049830">
    <property type="entry name" value="HndD"/>
</dbReference>
<dbReference type="NCBIfam" id="NF040763">
    <property type="entry name" value="FeFe_hydrog_A6"/>
    <property type="match status" value="1"/>
</dbReference>
<keyword evidence="6" id="KW-0479">Metal-binding</keyword>
<dbReference type="GO" id="GO:0005506">
    <property type="term" value="F:iron ion binding"/>
    <property type="evidence" value="ECO:0007669"/>
    <property type="project" value="InterPro"/>
</dbReference>
<dbReference type="Gene3D" id="4.10.260.20">
    <property type="entry name" value="Iron hydrogenase, small subunit"/>
    <property type="match status" value="1"/>
</dbReference>
<dbReference type="Pfam" id="PF02906">
    <property type="entry name" value="Fe_hyd_lg_C"/>
    <property type="match status" value="1"/>
</dbReference>
<dbReference type="GO" id="GO:0051539">
    <property type="term" value="F:4 iron, 4 sulfur cluster binding"/>
    <property type="evidence" value="ECO:0007669"/>
    <property type="project" value="UniProtKB-KW"/>
</dbReference>
<dbReference type="InterPro" id="IPR000283">
    <property type="entry name" value="NADH_UbQ_OxRdtase_75kDa_su_CS"/>
</dbReference>
<dbReference type="Pfam" id="PF13510">
    <property type="entry name" value="Fer2_4"/>
    <property type="match status" value="1"/>
</dbReference>
<keyword evidence="12" id="KW-0472">Membrane</keyword>
<dbReference type="GO" id="GO:0051537">
    <property type="term" value="F:2 iron, 2 sulfur cluster binding"/>
    <property type="evidence" value="ECO:0007669"/>
    <property type="project" value="UniProtKB-KW"/>
</dbReference>
<dbReference type="PROSITE" id="PS51085">
    <property type="entry name" value="2FE2S_FER_2"/>
    <property type="match status" value="1"/>
</dbReference>
<evidence type="ECO:0000256" key="12">
    <source>
        <dbReference type="ARBA" id="ARBA00023136"/>
    </source>
</evidence>
<evidence type="ECO:0000256" key="7">
    <source>
        <dbReference type="ARBA" id="ARBA00022737"/>
    </source>
</evidence>
<evidence type="ECO:0000256" key="9">
    <source>
        <dbReference type="ARBA" id="ARBA00023004"/>
    </source>
</evidence>
<feature type="domain" description="4Fe-4S ferredoxin-type" evidence="15">
    <location>
        <begin position="135"/>
        <end position="166"/>
    </location>
</feature>
<dbReference type="InterPro" id="IPR019574">
    <property type="entry name" value="NADH_UbQ_OxRdtase_Gsu_4Fe4S-bd"/>
</dbReference>
<comment type="cofactor">
    <cofactor evidence="13">
        <name>[2Fe-2S] cluster</name>
        <dbReference type="ChEBI" id="CHEBI:190135"/>
    </cofactor>
</comment>
<comment type="similarity">
    <text evidence="3">Belongs to the complex I 75 kDa subunit family.</text>
</comment>
<evidence type="ECO:0000256" key="6">
    <source>
        <dbReference type="ARBA" id="ARBA00022723"/>
    </source>
</evidence>
<dbReference type="Gene3D" id="3.10.20.740">
    <property type="match status" value="1"/>
</dbReference>
<feature type="domain" description="4Fe-4S His(Cys)3-ligated-type" evidence="16">
    <location>
        <begin position="78"/>
        <end position="117"/>
    </location>
</feature>
<gene>
    <name evidence="17" type="ORF">IAA70_01810</name>
</gene>
<evidence type="ECO:0000256" key="13">
    <source>
        <dbReference type="ARBA" id="ARBA00034078"/>
    </source>
</evidence>
<comment type="cofactor">
    <cofactor evidence="1">
        <name>[4Fe-4S] cluster</name>
        <dbReference type="ChEBI" id="CHEBI:49883"/>
    </cofactor>
</comment>
<evidence type="ECO:0000256" key="4">
    <source>
        <dbReference type="ARBA" id="ARBA00022485"/>
    </source>
</evidence>
<comment type="caution">
    <text evidence="17">The sequence shown here is derived from an EMBL/GenBank/DDBJ whole genome shotgun (WGS) entry which is preliminary data.</text>
</comment>
<sequence length="578" mass="63366">MVTLTIDGKTVTAQEGTTILEAARANGINIPSLCYLKNINQIAACRICVVEIKGISRLMPACDNQVAEGMEIYTNSPRVRQARKTNLQLILSQHDCRCATCIRSGNCTLQKLANDMNLLGTPYETELPITRWNQNLPLIRDAAKCVKCMRCVQICDKVQSLNIWDVAGTGSRTTVNVSKNRKLEDADCSYCAQCITHCPVGALHERDDTVKVLKALADPDIVTVVQVAPAVRAAWAEDFGLPLDVATPGRMVSALKALGFDYVYDTNFSADLTIMEEGSEFIERFTHRDQYPWPMFTSCCPGWVRFVKSQFPQFTANLSTAKSPQQMFGAVAKTYFAEKMGIPPEKLKVISVMPCVSKKSESDLPTMRGDSGEKDVDIVLTTRELARLLKSDHVDITKLPEQQFDFPLGTGTGAAVIFGATGGVMDAALRSAYFLVTGKNPDADAFLPVRGMDGWKEAAFDIPGAGTVRVAVAHGLANTRKLMEAIEAGKVAYDFVEIMACPGGCAGGGGQPIHDGLEMAALRGSVLWELDKGSKRRFSHENPEVQTLYAEYLEKPLSHKAHHLLHTDHTAWEMPRQK</sequence>
<dbReference type="SMART" id="SM00929">
    <property type="entry name" value="NADH-G_4Fe-4S_3"/>
    <property type="match status" value="1"/>
</dbReference>
<dbReference type="GO" id="GO:0016020">
    <property type="term" value="C:membrane"/>
    <property type="evidence" value="ECO:0007669"/>
    <property type="project" value="UniProtKB-SubCell"/>
</dbReference>
<evidence type="ECO:0000256" key="11">
    <source>
        <dbReference type="ARBA" id="ARBA00023027"/>
    </source>
</evidence>
<evidence type="ECO:0000256" key="1">
    <source>
        <dbReference type="ARBA" id="ARBA00001966"/>
    </source>
</evidence>
<dbReference type="AlphaFoldDB" id="A0A9D1A6D8"/>
<evidence type="ECO:0000256" key="5">
    <source>
        <dbReference type="ARBA" id="ARBA00022714"/>
    </source>
</evidence>
<keyword evidence="8" id="KW-1278">Translocase</keyword>
<dbReference type="SUPFAM" id="SSF54862">
    <property type="entry name" value="4Fe-4S ferredoxins"/>
    <property type="match status" value="1"/>
</dbReference>
<dbReference type="PANTHER" id="PTHR11615">
    <property type="entry name" value="NITRATE, FORMATE, IRON DEHYDROGENASE"/>
    <property type="match status" value="1"/>
</dbReference>
<dbReference type="Gene3D" id="3.30.70.20">
    <property type="match status" value="1"/>
</dbReference>
<dbReference type="GO" id="GO:0042773">
    <property type="term" value="P:ATP synthesis coupled electron transport"/>
    <property type="evidence" value="ECO:0007669"/>
    <property type="project" value="InterPro"/>
</dbReference>
<evidence type="ECO:0000259" key="14">
    <source>
        <dbReference type="PROSITE" id="PS51085"/>
    </source>
</evidence>
<dbReference type="Gene3D" id="3.40.50.1780">
    <property type="match status" value="1"/>
</dbReference>